<proteinExistence type="predicted"/>
<name>A0A0J7YNM4_BETVV</name>
<evidence type="ECO:0000313" key="2">
    <source>
        <dbReference type="EMBL" id="KMS65181.1"/>
    </source>
</evidence>
<keyword evidence="1" id="KW-0732">Signal</keyword>
<dbReference type="AlphaFoldDB" id="A0A0J7YNM4"/>
<dbReference type="EMBL" id="KQ113267">
    <property type="protein sequence ID" value="KMS65181.1"/>
    <property type="molecule type" value="Genomic_DNA"/>
</dbReference>
<sequence>MRPIILLFLLSKALIAALTDTTAEGKAVNSLSDTSCIPSQATQFFSFFSWLAYLACNVADNQDICSLKMNIYDFFPMASE</sequence>
<evidence type="ECO:0000313" key="3">
    <source>
        <dbReference type="Proteomes" id="UP000035740"/>
    </source>
</evidence>
<gene>
    <name evidence="2" type="ORF">BVRB_038590</name>
</gene>
<reference evidence="2 3" key="1">
    <citation type="journal article" date="2014" name="Nature">
        <title>The genome of the recently domesticated crop plant sugar beet (Beta vulgaris).</title>
        <authorList>
            <person name="Dohm J.C."/>
            <person name="Minoche A.E."/>
            <person name="Holtgrawe D."/>
            <person name="Capella-Gutierrez S."/>
            <person name="Zakrzewski F."/>
            <person name="Tafer H."/>
            <person name="Rupp O."/>
            <person name="Sorensen T.R."/>
            <person name="Stracke R."/>
            <person name="Reinhardt R."/>
            <person name="Goesmann A."/>
            <person name="Kraft T."/>
            <person name="Schulz B."/>
            <person name="Stadler P.F."/>
            <person name="Schmidt T."/>
            <person name="Gabaldon T."/>
            <person name="Lehrach H."/>
            <person name="Weisshaar B."/>
            <person name="Himmelbauer H."/>
        </authorList>
    </citation>
    <scope>NUCLEOTIDE SEQUENCE [LARGE SCALE GENOMIC DNA]</scope>
    <source>
        <tissue evidence="2">Taproot</tissue>
    </source>
</reference>
<accession>A0A0J7YNM4</accession>
<protein>
    <submittedName>
        <fullName evidence="2">Uncharacterized protein</fullName>
    </submittedName>
</protein>
<feature type="signal peptide" evidence="1">
    <location>
        <begin position="1"/>
        <end position="17"/>
    </location>
</feature>
<feature type="chain" id="PRO_5005292084" evidence="1">
    <location>
        <begin position="18"/>
        <end position="80"/>
    </location>
</feature>
<organism evidence="2 3">
    <name type="scientific">Beta vulgaris subsp. vulgaris</name>
    <name type="common">Beet</name>
    <dbReference type="NCBI Taxonomy" id="3555"/>
    <lineage>
        <taxon>Eukaryota</taxon>
        <taxon>Viridiplantae</taxon>
        <taxon>Streptophyta</taxon>
        <taxon>Embryophyta</taxon>
        <taxon>Tracheophyta</taxon>
        <taxon>Spermatophyta</taxon>
        <taxon>Magnoliopsida</taxon>
        <taxon>eudicotyledons</taxon>
        <taxon>Gunneridae</taxon>
        <taxon>Pentapetalae</taxon>
        <taxon>Caryophyllales</taxon>
        <taxon>Chenopodiaceae</taxon>
        <taxon>Betoideae</taxon>
        <taxon>Beta</taxon>
    </lineage>
</organism>
<keyword evidence="3" id="KW-1185">Reference proteome</keyword>
<evidence type="ECO:0000256" key="1">
    <source>
        <dbReference type="SAM" id="SignalP"/>
    </source>
</evidence>
<dbReference type="Gramene" id="KMS65181">
    <property type="protein sequence ID" value="KMS65181"/>
    <property type="gene ID" value="BVRB_038590"/>
</dbReference>
<feature type="non-terminal residue" evidence="2">
    <location>
        <position position="80"/>
    </location>
</feature>
<dbReference type="Proteomes" id="UP000035740">
    <property type="component" value="Unassembled WGS sequence"/>
</dbReference>